<protein>
    <recommendedName>
        <fullName evidence="6">Protein YIP</fullName>
    </recommendedName>
</protein>
<evidence type="ECO:0000256" key="5">
    <source>
        <dbReference type="ARBA" id="ARBA00023136"/>
    </source>
</evidence>
<keyword evidence="5 6" id="KW-0472">Membrane</keyword>
<feature type="transmembrane region" description="Helical" evidence="6">
    <location>
        <begin position="137"/>
        <end position="162"/>
    </location>
</feature>
<keyword evidence="3 6" id="KW-0812">Transmembrane</keyword>
<feature type="transmembrane region" description="Helical" evidence="6">
    <location>
        <begin position="231"/>
        <end position="253"/>
    </location>
</feature>
<dbReference type="InterPro" id="IPR039765">
    <property type="entry name" value="Yip5/YIPF1/YIPF2"/>
</dbReference>
<dbReference type="EMBL" id="JBANRG010000014">
    <property type="protein sequence ID" value="KAK7460987.1"/>
    <property type="molecule type" value="Genomic_DNA"/>
</dbReference>
<dbReference type="Pfam" id="PF04893">
    <property type="entry name" value="Yip1"/>
    <property type="match status" value="1"/>
</dbReference>
<keyword evidence="10" id="KW-1185">Reference proteome</keyword>
<evidence type="ECO:0000256" key="2">
    <source>
        <dbReference type="ARBA" id="ARBA00010596"/>
    </source>
</evidence>
<name>A0ABR1JGS7_9AGAR</name>
<dbReference type="Proteomes" id="UP001498398">
    <property type="component" value="Unassembled WGS sequence"/>
</dbReference>
<evidence type="ECO:0000313" key="9">
    <source>
        <dbReference type="EMBL" id="KAK7460987.1"/>
    </source>
</evidence>
<keyword evidence="4 6" id="KW-1133">Transmembrane helix</keyword>
<evidence type="ECO:0000313" key="10">
    <source>
        <dbReference type="Proteomes" id="UP001498398"/>
    </source>
</evidence>
<gene>
    <name evidence="9" type="ORF">VKT23_008915</name>
</gene>
<dbReference type="PANTHER" id="PTHR12822">
    <property type="entry name" value="PROTEIN YIPF"/>
    <property type="match status" value="1"/>
</dbReference>
<feature type="transmembrane region" description="Helical" evidence="6">
    <location>
        <begin position="101"/>
        <end position="125"/>
    </location>
</feature>
<evidence type="ECO:0000256" key="7">
    <source>
        <dbReference type="SAM" id="MobiDB-lite"/>
    </source>
</evidence>
<evidence type="ECO:0000256" key="3">
    <source>
        <dbReference type="ARBA" id="ARBA00022692"/>
    </source>
</evidence>
<comment type="caution">
    <text evidence="9">The sequence shown here is derived from an EMBL/GenBank/DDBJ whole genome shotgun (WGS) entry which is preliminary data.</text>
</comment>
<feature type="transmembrane region" description="Helical" evidence="6">
    <location>
        <begin position="174"/>
        <end position="193"/>
    </location>
</feature>
<evidence type="ECO:0000256" key="4">
    <source>
        <dbReference type="ARBA" id="ARBA00022989"/>
    </source>
</evidence>
<comment type="subcellular location">
    <subcellularLocation>
        <location evidence="6">Golgi apparatus membrane</location>
        <topology evidence="6">Multi-pass membrane protein</topology>
    </subcellularLocation>
    <subcellularLocation>
        <location evidence="1">Membrane</location>
        <topology evidence="1">Multi-pass membrane protein</topology>
    </subcellularLocation>
</comment>
<sequence>MAYVAVDADDRLEEGPEGLQFKSFDNTNTGVGNADRGYLQDHPHPSKSNASFWNVEYYQSYFDIDTRTVLTRCYSTLLPFSQPFSHFIASHLNPPDLYGPFWALTTLVFTLFLSSSLAASIAAYMSPGKEYDYDFRLLSTAVGLVYAYGLAVPVLLWLALRYLGVGEWSVVEAVAVWGYGMFVWIPVSILCVIPIPLVRWSLVAIAFAMSGFFLIRNVYPILASAEAKALRLLVIFLVALHAAVALSFQLLFFSYYAIKLDIGPDPGEVLNPGSGNEGGDSSSSGGDAGGNSTAEAVANVIRAVLFR</sequence>
<feature type="region of interest" description="Disordered" evidence="7">
    <location>
        <begin position="271"/>
        <end position="291"/>
    </location>
</feature>
<dbReference type="InterPro" id="IPR006977">
    <property type="entry name" value="Yip1_dom"/>
</dbReference>
<proteinExistence type="inferred from homology"/>
<accession>A0ABR1JGS7</accession>
<feature type="domain" description="Yip1" evidence="8">
    <location>
        <begin position="86"/>
        <end position="245"/>
    </location>
</feature>
<evidence type="ECO:0000256" key="6">
    <source>
        <dbReference type="RuleBase" id="RU361264"/>
    </source>
</evidence>
<dbReference type="PANTHER" id="PTHR12822:SF2">
    <property type="entry name" value="PROTEIN YIPF"/>
    <property type="match status" value="1"/>
</dbReference>
<evidence type="ECO:0000259" key="8">
    <source>
        <dbReference type="Pfam" id="PF04893"/>
    </source>
</evidence>
<evidence type="ECO:0000256" key="1">
    <source>
        <dbReference type="ARBA" id="ARBA00004141"/>
    </source>
</evidence>
<organism evidence="9 10">
    <name type="scientific">Marasmiellus scandens</name>
    <dbReference type="NCBI Taxonomy" id="2682957"/>
    <lineage>
        <taxon>Eukaryota</taxon>
        <taxon>Fungi</taxon>
        <taxon>Dikarya</taxon>
        <taxon>Basidiomycota</taxon>
        <taxon>Agaricomycotina</taxon>
        <taxon>Agaricomycetes</taxon>
        <taxon>Agaricomycetidae</taxon>
        <taxon>Agaricales</taxon>
        <taxon>Marasmiineae</taxon>
        <taxon>Omphalotaceae</taxon>
        <taxon>Marasmiellus</taxon>
    </lineage>
</organism>
<reference evidence="9 10" key="1">
    <citation type="submission" date="2024-01" db="EMBL/GenBank/DDBJ databases">
        <title>A draft genome for the cacao thread blight pathogen Marasmiellus scandens.</title>
        <authorList>
            <person name="Baruah I.K."/>
            <person name="Leung J."/>
            <person name="Bukari Y."/>
            <person name="Amoako-Attah I."/>
            <person name="Meinhardt L.W."/>
            <person name="Bailey B.A."/>
            <person name="Cohen S.P."/>
        </authorList>
    </citation>
    <scope>NUCLEOTIDE SEQUENCE [LARGE SCALE GENOMIC DNA]</scope>
    <source>
        <strain evidence="9 10">GH-19</strain>
    </source>
</reference>
<feature type="transmembrane region" description="Helical" evidence="6">
    <location>
        <begin position="200"/>
        <end position="219"/>
    </location>
</feature>
<comment type="similarity">
    <text evidence="2 6">Belongs to the YIP1 family.</text>
</comment>